<feature type="domain" description="Exonuclease VII large subunit C-terminal" evidence="7">
    <location>
        <begin position="123"/>
        <end position="407"/>
    </location>
</feature>
<name>A0A2N3PIR2_9HELI</name>
<comment type="function">
    <text evidence="5">Bidirectionally degrades single-stranded DNA into large acid-insoluble oligonucleotides, which are then degraded further into small acid-soluble oligonucleotides.</text>
</comment>
<keyword evidence="4 5" id="KW-0269">Exonuclease</keyword>
<keyword evidence="2 5" id="KW-0540">Nuclease</keyword>
<evidence type="ECO:0000259" key="8">
    <source>
        <dbReference type="Pfam" id="PF13742"/>
    </source>
</evidence>
<evidence type="ECO:0000313" key="9">
    <source>
        <dbReference type="EMBL" id="PKT80809.1"/>
    </source>
</evidence>
<dbReference type="HAMAP" id="MF_00378">
    <property type="entry name" value="Exonuc_7_L"/>
    <property type="match status" value="1"/>
</dbReference>
<keyword evidence="10" id="KW-1185">Reference proteome</keyword>
<evidence type="ECO:0000313" key="10">
    <source>
        <dbReference type="Proteomes" id="UP000233350"/>
    </source>
</evidence>
<feature type="domain" description="OB-fold nucleic acid binding" evidence="8">
    <location>
        <begin position="4"/>
        <end position="94"/>
    </location>
</feature>
<comment type="similarity">
    <text evidence="5 6">Belongs to the XseA family.</text>
</comment>
<dbReference type="GO" id="GO:0006308">
    <property type="term" value="P:DNA catabolic process"/>
    <property type="evidence" value="ECO:0007669"/>
    <property type="project" value="UniProtKB-UniRule"/>
</dbReference>
<dbReference type="CDD" id="cd04489">
    <property type="entry name" value="ExoVII_LU_OBF"/>
    <property type="match status" value="1"/>
</dbReference>
<comment type="subcellular location">
    <subcellularLocation>
        <location evidence="5 6">Cytoplasm</location>
    </subcellularLocation>
</comment>
<comment type="subunit">
    <text evidence="5">Heterooligomer composed of large and small subunits.</text>
</comment>
<evidence type="ECO:0000256" key="4">
    <source>
        <dbReference type="ARBA" id="ARBA00022839"/>
    </source>
</evidence>
<dbReference type="PANTHER" id="PTHR30008:SF0">
    <property type="entry name" value="EXODEOXYRIBONUCLEASE 7 LARGE SUBUNIT"/>
    <property type="match status" value="1"/>
</dbReference>
<dbReference type="NCBIfam" id="TIGR00237">
    <property type="entry name" value="xseA"/>
    <property type="match status" value="1"/>
</dbReference>
<proteinExistence type="inferred from homology"/>
<accession>A0A2N3PIR2</accession>
<evidence type="ECO:0000256" key="2">
    <source>
        <dbReference type="ARBA" id="ARBA00022722"/>
    </source>
</evidence>
<dbReference type="Pfam" id="PF02601">
    <property type="entry name" value="Exonuc_VII_L"/>
    <property type="match status" value="1"/>
</dbReference>
<dbReference type="InterPro" id="IPR003753">
    <property type="entry name" value="Exonuc_VII_L"/>
</dbReference>
<dbReference type="InterPro" id="IPR025824">
    <property type="entry name" value="OB-fold_nuc-bd_dom"/>
</dbReference>
<dbReference type="AlphaFoldDB" id="A0A2N3PIR2"/>
<dbReference type="GO" id="GO:0005737">
    <property type="term" value="C:cytoplasm"/>
    <property type="evidence" value="ECO:0007669"/>
    <property type="project" value="UniProtKB-SubCell"/>
</dbReference>
<evidence type="ECO:0000256" key="3">
    <source>
        <dbReference type="ARBA" id="ARBA00022801"/>
    </source>
</evidence>
<dbReference type="STRING" id="556267.HWAG_00047"/>
<dbReference type="OrthoDB" id="9802795at2"/>
<dbReference type="RefSeq" id="WP_006801739.1">
    <property type="nucleotide sequence ID" value="NZ_CABKOI010000021.1"/>
</dbReference>
<dbReference type="GO" id="GO:0003676">
    <property type="term" value="F:nucleic acid binding"/>
    <property type="evidence" value="ECO:0007669"/>
    <property type="project" value="InterPro"/>
</dbReference>
<evidence type="ECO:0000256" key="6">
    <source>
        <dbReference type="RuleBase" id="RU004355"/>
    </source>
</evidence>
<dbReference type="GO" id="GO:0009318">
    <property type="term" value="C:exodeoxyribonuclease VII complex"/>
    <property type="evidence" value="ECO:0007669"/>
    <property type="project" value="UniProtKB-UniRule"/>
</dbReference>
<evidence type="ECO:0000256" key="1">
    <source>
        <dbReference type="ARBA" id="ARBA00022490"/>
    </source>
</evidence>
<protein>
    <recommendedName>
        <fullName evidence="5">Exodeoxyribonuclease 7 large subunit</fullName>
        <ecNumber evidence="5">3.1.11.6</ecNumber>
    </recommendedName>
    <alternativeName>
        <fullName evidence="5">Exodeoxyribonuclease VII large subunit</fullName>
        <shortName evidence="5">Exonuclease VII large subunit</shortName>
    </alternativeName>
</protein>
<evidence type="ECO:0000256" key="5">
    <source>
        <dbReference type="HAMAP-Rule" id="MF_00378"/>
    </source>
</evidence>
<dbReference type="PANTHER" id="PTHR30008">
    <property type="entry name" value="EXODEOXYRIBONUCLEASE 7 LARGE SUBUNIT"/>
    <property type="match status" value="1"/>
</dbReference>
<keyword evidence="3 5" id="KW-0378">Hydrolase</keyword>
<evidence type="ECO:0000259" key="7">
    <source>
        <dbReference type="Pfam" id="PF02601"/>
    </source>
</evidence>
<dbReference type="EC" id="3.1.11.6" evidence="5"/>
<sequence>MQTLSITDLNTQIKSLLEATFVQVRVSGEVSNFTKHTSGHLYFTLKDKNSSLKCVMFRGNAAKLKFQITEGMDLTLEGVISVYVPRGDYQLNCLDAIPKGIGALLLAYEQLKQEYEKKGYFTKQKPIPRFPKKVALLTSSTGAVLHDMLSIAKKRWNLVRFVLLDTLVQGDGAKESIAANLKIADTLGADCIILARGGGSLEDLWAFNEPMVAEAIYQSNTPIISAIGHEPDVVLSDFVADLRAPTPSAAMELLLPDEKEWLMRLDALQIDLEKLLMRALQAKSNALKAFKEKLNYNPFFMKITQFQAQCQQQEIFFTQKMEHKLALSSFKLQVPQTQVHLKMEQKLAQLQAKLGILKAQMESKNPENYQKEGYVCALSEGKRIKKLADLNLDSIIELQDKSATIKAQIKEMLK</sequence>
<dbReference type="GO" id="GO:0008855">
    <property type="term" value="F:exodeoxyribonuclease VII activity"/>
    <property type="evidence" value="ECO:0007669"/>
    <property type="project" value="UniProtKB-UniRule"/>
</dbReference>
<organism evidence="9 10">
    <name type="scientific">Helicobacter winghamensis</name>
    <dbReference type="NCBI Taxonomy" id="157268"/>
    <lineage>
        <taxon>Bacteria</taxon>
        <taxon>Pseudomonadati</taxon>
        <taxon>Campylobacterota</taxon>
        <taxon>Epsilonproteobacteria</taxon>
        <taxon>Campylobacterales</taxon>
        <taxon>Helicobacteraceae</taxon>
        <taxon>Helicobacter</taxon>
    </lineage>
</organism>
<gene>
    <name evidence="5" type="primary">xseA</name>
    <name evidence="9" type="ORF">BCM31_02270</name>
</gene>
<dbReference type="InterPro" id="IPR020579">
    <property type="entry name" value="Exonuc_VII_lsu_C"/>
</dbReference>
<dbReference type="EMBL" id="MBPK01000040">
    <property type="protein sequence ID" value="PKT80809.1"/>
    <property type="molecule type" value="Genomic_DNA"/>
</dbReference>
<reference evidence="9 10" key="1">
    <citation type="submission" date="2016-07" db="EMBL/GenBank/DDBJ databases">
        <title>Detection of Helicobacter winghamensis from caecal content of red fox (Vulpes vulpes).</title>
        <authorList>
            <person name="Zanoni R.G."/>
            <person name="Florio D."/>
            <person name="Caffara M."/>
            <person name="Renzi M."/>
            <person name="Parisi A."/>
            <person name="Pasquali F."/>
            <person name="Manfreda G."/>
        </authorList>
    </citation>
    <scope>NUCLEOTIDE SEQUENCE [LARGE SCALE GENOMIC DNA]</scope>
    <source>
        <strain evidence="9 10">295_13</strain>
    </source>
</reference>
<comment type="catalytic activity">
    <reaction evidence="5 6">
        <text>Exonucleolytic cleavage in either 5'- to 3'- or 3'- to 5'-direction to yield nucleoside 5'-phosphates.</text>
        <dbReference type="EC" id="3.1.11.6"/>
    </reaction>
</comment>
<keyword evidence="1 5" id="KW-0963">Cytoplasm</keyword>
<dbReference type="Proteomes" id="UP000233350">
    <property type="component" value="Unassembled WGS sequence"/>
</dbReference>
<comment type="caution">
    <text evidence="9">The sequence shown here is derived from an EMBL/GenBank/DDBJ whole genome shotgun (WGS) entry which is preliminary data.</text>
</comment>
<dbReference type="Pfam" id="PF13742">
    <property type="entry name" value="tRNA_anti_2"/>
    <property type="match status" value="1"/>
</dbReference>
<dbReference type="GeneID" id="97289657"/>